<evidence type="ECO:0000256" key="10">
    <source>
        <dbReference type="ARBA" id="ARBA00023136"/>
    </source>
</evidence>
<keyword evidence="11 13" id="KW-0675">Receptor</keyword>
<dbReference type="Proteomes" id="UP000186594">
    <property type="component" value="Unassembled WGS sequence"/>
</dbReference>
<dbReference type="EMBL" id="LXFE01000582">
    <property type="protein sequence ID" value="OLL24905.1"/>
    <property type="molecule type" value="Genomic_DNA"/>
</dbReference>
<evidence type="ECO:0000256" key="9">
    <source>
        <dbReference type="ARBA" id="ARBA00023128"/>
    </source>
</evidence>
<protein>
    <submittedName>
        <fullName evidence="13">Mitochondrial import receptor subunit tom22</fullName>
    </submittedName>
</protein>
<feature type="compositionally biased region" description="Polar residues" evidence="12">
    <location>
        <begin position="184"/>
        <end position="197"/>
    </location>
</feature>
<dbReference type="AlphaFoldDB" id="A0A1U7LQG5"/>
<keyword evidence="8" id="KW-0811">Translocation</keyword>
<evidence type="ECO:0000256" key="5">
    <source>
        <dbReference type="ARBA" id="ARBA00022787"/>
    </source>
</evidence>
<dbReference type="CDD" id="cd22884">
    <property type="entry name" value="TOM22"/>
    <property type="match status" value="1"/>
</dbReference>
<comment type="similarity">
    <text evidence="2">Belongs to the Tom22 family.</text>
</comment>
<evidence type="ECO:0000256" key="8">
    <source>
        <dbReference type="ARBA" id="ARBA00023010"/>
    </source>
</evidence>
<dbReference type="GO" id="GO:0006886">
    <property type="term" value="P:intracellular protein transport"/>
    <property type="evidence" value="ECO:0007669"/>
    <property type="project" value="InterPro"/>
</dbReference>
<dbReference type="OrthoDB" id="10016939at2759"/>
<evidence type="ECO:0000256" key="3">
    <source>
        <dbReference type="ARBA" id="ARBA00022448"/>
    </source>
</evidence>
<evidence type="ECO:0000256" key="1">
    <source>
        <dbReference type="ARBA" id="ARBA00004572"/>
    </source>
</evidence>
<accession>A0A1U7LQG5</accession>
<feature type="non-terminal residue" evidence="13">
    <location>
        <position position="1"/>
    </location>
</feature>
<gene>
    <name evidence="13" type="ORF">NEOLI_003823</name>
</gene>
<keyword evidence="3" id="KW-0813">Transport</keyword>
<evidence type="ECO:0000256" key="12">
    <source>
        <dbReference type="SAM" id="MobiDB-lite"/>
    </source>
</evidence>
<keyword evidence="4" id="KW-0812">Transmembrane</keyword>
<dbReference type="InterPro" id="IPR005683">
    <property type="entry name" value="Tom22"/>
</dbReference>
<proteinExistence type="inferred from homology"/>
<keyword evidence="14" id="KW-1185">Reference proteome</keyword>
<keyword evidence="6" id="KW-0653">Protein transport</keyword>
<name>A0A1U7LQG5_NEOID</name>
<keyword evidence="10" id="KW-0472">Membrane</keyword>
<keyword evidence="5" id="KW-1000">Mitochondrion outer membrane</keyword>
<keyword evidence="7" id="KW-1133">Transmembrane helix</keyword>
<dbReference type="OMA" id="MVVISRT"/>
<comment type="subcellular location">
    <subcellularLocation>
        <location evidence="1">Mitochondrion outer membrane</location>
        <topology evidence="1">Single-pass membrane protein</topology>
    </subcellularLocation>
</comment>
<organism evidence="13 14">
    <name type="scientific">Neolecta irregularis (strain DAH-3)</name>
    <dbReference type="NCBI Taxonomy" id="1198029"/>
    <lineage>
        <taxon>Eukaryota</taxon>
        <taxon>Fungi</taxon>
        <taxon>Dikarya</taxon>
        <taxon>Ascomycota</taxon>
        <taxon>Taphrinomycotina</taxon>
        <taxon>Neolectales</taxon>
        <taxon>Neolectaceae</taxon>
        <taxon>Neolecta</taxon>
    </lineage>
</organism>
<evidence type="ECO:0000256" key="2">
    <source>
        <dbReference type="ARBA" id="ARBA00009874"/>
    </source>
</evidence>
<dbReference type="STRING" id="1198029.A0A1U7LQG5"/>
<keyword evidence="9" id="KW-0496">Mitochondrion</keyword>
<feature type="region of interest" description="Disordered" evidence="12">
    <location>
        <begin position="181"/>
        <end position="205"/>
    </location>
</feature>
<dbReference type="PANTHER" id="PTHR12504:SF0">
    <property type="entry name" value="MITOCHONDRIAL IMPORT RECEPTOR SUBUNIT TOM22 HOMOLOG"/>
    <property type="match status" value="1"/>
</dbReference>
<evidence type="ECO:0000313" key="13">
    <source>
        <dbReference type="EMBL" id="OLL24905.1"/>
    </source>
</evidence>
<reference evidence="13 14" key="1">
    <citation type="submission" date="2016-04" db="EMBL/GenBank/DDBJ databases">
        <title>Evolutionary innovation and constraint leading to complex multicellularity in the Ascomycota.</title>
        <authorList>
            <person name="Cisse O."/>
            <person name="Nguyen A."/>
            <person name="Hewitt D.A."/>
            <person name="Jedd G."/>
            <person name="Stajich J.E."/>
        </authorList>
    </citation>
    <scope>NUCLEOTIDE SEQUENCE [LARGE SCALE GENOMIC DNA]</scope>
    <source>
        <strain evidence="13 14">DAH-3</strain>
    </source>
</reference>
<dbReference type="GO" id="GO:0005741">
    <property type="term" value="C:mitochondrial outer membrane"/>
    <property type="evidence" value="ECO:0007669"/>
    <property type="project" value="UniProtKB-SubCell"/>
</dbReference>
<evidence type="ECO:0000256" key="11">
    <source>
        <dbReference type="ARBA" id="ARBA00023170"/>
    </source>
</evidence>
<evidence type="ECO:0000256" key="6">
    <source>
        <dbReference type="ARBA" id="ARBA00022927"/>
    </source>
</evidence>
<comment type="caution">
    <text evidence="13">The sequence shown here is derived from an EMBL/GenBank/DDBJ whole genome shotgun (WGS) entry which is preliminary data.</text>
</comment>
<dbReference type="Pfam" id="PF04281">
    <property type="entry name" value="Tom22"/>
    <property type="match status" value="1"/>
</dbReference>
<evidence type="ECO:0000313" key="14">
    <source>
        <dbReference type="Proteomes" id="UP000186594"/>
    </source>
</evidence>
<evidence type="ECO:0000256" key="4">
    <source>
        <dbReference type="ARBA" id="ARBA00022692"/>
    </source>
</evidence>
<dbReference type="PANTHER" id="PTHR12504">
    <property type="entry name" value="MITOCHONDRIAL IMPORT RECEPTOR SUBUNIT TOM22"/>
    <property type="match status" value="1"/>
</dbReference>
<evidence type="ECO:0000256" key="7">
    <source>
        <dbReference type="ARBA" id="ARBA00022989"/>
    </source>
</evidence>
<sequence>TFVVRTPQNDNAPKQIVGGDIISKLYLVIDFCYFRPIHVYSLGSNRAFVGKFTPTPTLSLFTMVVLHDVTDESFVDAGHENDDDYTDVSSNEEESINDAVSEVDFNPSRETLAERITALKDMVSPSNRTRVQGAFSKSSVFASTAMVVISRTLWVLSTTALFLVPLALISEEERGFIEQEKEFQMQQNTTTENSTSAKDPMYGDK</sequence>